<name>A0A9P7KEW2_9AGAR</name>
<keyword evidence="2" id="KW-1185">Reference proteome</keyword>
<evidence type="ECO:0000313" key="2">
    <source>
        <dbReference type="Proteomes" id="UP000717328"/>
    </source>
</evidence>
<reference evidence="1" key="1">
    <citation type="submission" date="2021-02" db="EMBL/GenBank/DDBJ databases">
        <authorList>
            <person name="Nieuwenhuis M."/>
            <person name="Van De Peppel L.J.J."/>
        </authorList>
    </citation>
    <scope>NUCLEOTIDE SEQUENCE</scope>
    <source>
        <strain evidence="1">D49</strain>
    </source>
</reference>
<protein>
    <submittedName>
        <fullName evidence="1">Uncharacterized protein</fullName>
    </submittedName>
</protein>
<accession>A0A9P7KEW2</accession>
<reference evidence="1" key="2">
    <citation type="submission" date="2021-10" db="EMBL/GenBank/DDBJ databases">
        <title>Phylogenomics reveals ancestral predisposition of the termite-cultivated fungus Termitomyces towards a domesticated lifestyle.</title>
        <authorList>
            <person name="Auxier B."/>
            <person name="Grum-Grzhimaylo A."/>
            <person name="Cardenas M.E."/>
            <person name="Lodge J.D."/>
            <person name="Laessoe T."/>
            <person name="Pedersen O."/>
            <person name="Smith M.E."/>
            <person name="Kuyper T.W."/>
            <person name="Franco-Molano E.A."/>
            <person name="Baroni T.J."/>
            <person name="Aanen D.K."/>
        </authorList>
    </citation>
    <scope>NUCLEOTIDE SEQUENCE</scope>
    <source>
        <strain evidence="1">D49</strain>
    </source>
</reference>
<comment type="caution">
    <text evidence="1">The sequence shown here is derived from an EMBL/GenBank/DDBJ whole genome shotgun (WGS) entry which is preliminary data.</text>
</comment>
<dbReference type="EMBL" id="JABCKI010000856">
    <property type="protein sequence ID" value="KAG5649586.1"/>
    <property type="molecule type" value="Genomic_DNA"/>
</dbReference>
<organism evidence="1 2">
    <name type="scientific">Sphagnurus paluster</name>
    <dbReference type="NCBI Taxonomy" id="117069"/>
    <lineage>
        <taxon>Eukaryota</taxon>
        <taxon>Fungi</taxon>
        <taxon>Dikarya</taxon>
        <taxon>Basidiomycota</taxon>
        <taxon>Agaricomycotina</taxon>
        <taxon>Agaricomycetes</taxon>
        <taxon>Agaricomycetidae</taxon>
        <taxon>Agaricales</taxon>
        <taxon>Tricholomatineae</taxon>
        <taxon>Lyophyllaceae</taxon>
        <taxon>Sphagnurus</taxon>
    </lineage>
</organism>
<evidence type="ECO:0000313" key="1">
    <source>
        <dbReference type="EMBL" id="KAG5649586.1"/>
    </source>
</evidence>
<sequence>MASTGATHACMATRVAALSRQTSQVPEPPHRMLPAPLIHFDIEQPPTHVTWDEYHNEKKLCGWCYSVGLEVEIGDTTWIQVTVTVPSGLKGYLLMPPHFYRLGRRLLWGALFFENIWEIWEDMATDVATDAFLREHEETIQHSRRASAMWLMWYMHCRRRIVYEILKTDYDAWSDDMPNPYEGFNAFIEFGIRDYCSWMFHTFEGAQEEEEHFLALDPTAPENLDAFSAHGNAPALNTPPDDDNWLNTTWSLPGADGISLAELRERLIFSSINEPREEIPMGEEGDEYMVPAFQIWESESRSLYPLSAHYIDFFCKNDISPGLDTKKYCMALIDLHRTDIGVSWPWEWYALSVRCGHHDEDEELVYLERTVLDLDAKRIMPEQFYMKIFYFDNDRSKDGRPLTPPDSVQRT</sequence>
<proteinExistence type="predicted"/>
<dbReference type="Proteomes" id="UP000717328">
    <property type="component" value="Unassembled WGS sequence"/>
</dbReference>
<dbReference type="AlphaFoldDB" id="A0A9P7KEW2"/>
<gene>
    <name evidence="1" type="ORF">H0H81_002994</name>
</gene>